<dbReference type="AlphaFoldDB" id="A0A4P9WF75"/>
<keyword evidence="2" id="KW-0808">Transferase</keyword>
<dbReference type="PANTHER" id="PTHR44329">
    <property type="entry name" value="SERINE/THREONINE-PROTEIN KINASE TNNI3K-RELATED"/>
    <property type="match status" value="1"/>
</dbReference>
<dbReference type="GO" id="GO:0004674">
    <property type="term" value="F:protein serine/threonine kinase activity"/>
    <property type="evidence" value="ECO:0007669"/>
    <property type="project" value="TreeGrafter"/>
</dbReference>
<dbReference type="PROSITE" id="PS50011">
    <property type="entry name" value="PROTEIN_KINASE_DOM"/>
    <property type="match status" value="1"/>
</dbReference>
<dbReference type="InterPro" id="IPR011009">
    <property type="entry name" value="Kinase-like_dom_sf"/>
</dbReference>
<reference evidence="3" key="1">
    <citation type="journal article" date="2018" name="Nat. Microbiol.">
        <title>Leveraging single-cell genomics to expand the fungal tree of life.</title>
        <authorList>
            <person name="Ahrendt S.R."/>
            <person name="Quandt C.A."/>
            <person name="Ciobanu D."/>
            <person name="Clum A."/>
            <person name="Salamov A."/>
            <person name="Andreopoulos B."/>
            <person name="Cheng J.F."/>
            <person name="Woyke T."/>
            <person name="Pelin A."/>
            <person name="Henrissat B."/>
            <person name="Reynolds N.K."/>
            <person name="Benny G.L."/>
            <person name="Smith M.E."/>
            <person name="James T.Y."/>
            <person name="Grigoriev I.V."/>
        </authorList>
    </citation>
    <scope>NUCLEOTIDE SEQUENCE [LARGE SCALE GENOMIC DNA]</scope>
</reference>
<dbReference type="Gene3D" id="1.10.510.10">
    <property type="entry name" value="Transferase(Phosphotransferase) domain 1"/>
    <property type="match status" value="1"/>
</dbReference>
<name>A0A4P9WF75_9FUNG</name>
<keyword evidence="3" id="KW-1185">Reference proteome</keyword>
<organism evidence="2 3">
    <name type="scientific">Blyttiomyces helicus</name>
    <dbReference type="NCBI Taxonomy" id="388810"/>
    <lineage>
        <taxon>Eukaryota</taxon>
        <taxon>Fungi</taxon>
        <taxon>Fungi incertae sedis</taxon>
        <taxon>Chytridiomycota</taxon>
        <taxon>Chytridiomycota incertae sedis</taxon>
        <taxon>Chytridiomycetes</taxon>
        <taxon>Chytridiomycetes incertae sedis</taxon>
        <taxon>Blyttiomyces</taxon>
    </lineage>
</organism>
<dbReference type="InterPro" id="IPR001245">
    <property type="entry name" value="Ser-Thr/Tyr_kinase_cat_dom"/>
</dbReference>
<feature type="domain" description="Protein kinase" evidence="1">
    <location>
        <begin position="1"/>
        <end position="232"/>
    </location>
</feature>
<evidence type="ECO:0000259" key="1">
    <source>
        <dbReference type="PROSITE" id="PS50011"/>
    </source>
</evidence>
<accession>A0A4P9WF75</accession>
<keyword evidence="2" id="KW-0418">Kinase</keyword>
<sequence length="232" mass="26382">KIYHPSLVPVLAACLVPPYVSILTEFHPLRDAFSFLQDPRMELTPAHALRMAGEVCKERVPSRTSKQLVEDGSIKIAEYGFQDSVMSPRFGRPRRMVDVEWMAPEVLRERTVADWGAADVYSFGIMLHQIVTRERPYPDMNNMVLAMKVLLESQRPEIPDFIPQQLVTYSLVCFVAGGVPSFRLRQPLMLSPPFHHHHPNQKAQIMELCWQTVPSARISFAKAVELLAAVTF</sequence>
<dbReference type="InterPro" id="IPR000719">
    <property type="entry name" value="Prot_kinase_dom"/>
</dbReference>
<dbReference type="OrthoDB" id="2135964at2759"/>
<dbReference type="InterPro" id="IPR051681">
    <property type="entry name" value="Ser/Thr_Kinases-Pseudokinases"/>
</dbReference>
<dbReference type="GO" id="GO:0005524">
    <property type="term" value="F:ATP binding"/>
    <property type="evidence" value="ECO:0007669"/>
    <property type="project" value="InterPro"/>
</dbReference>
<dbReference type="Pfam" id="PF07714">
    <property type="entry name" value="PK_Tyr_Ser-Thr"/>
    <property type="match status" value="1"/>
</dbReference>
<gene>
    <name evidence="2" type="ORF">BDK51DRAFT_31190</name>
</gene>
<dbReference type="EMBL" id="KZ995249">
    <property type="protein sequence ID" value="RKO91062.1"/>
    <property type="molecule type" value="Genomic_DNA"/>
</dbReference>
<proteinExistence type="predicted"/>
<dbReference type="Proteomes" id="UP000269721">
    <property type="component" value="Unassembled WGS sequence"/>
</dbReference>
<evidence type="ECO:0000313" key="3">
    <source>
        <dbReference type="Proteomes" id="UP000269721"/>
    </source>
</evidence>
<evidence type="ECO:0000313" key="2">
    <source>
        <dbReference type="EMBL" id="RKO91062.1"/>
    </source>
</evidence>
<dbReference type="SUPFAM" id="SSF56112">
    <property type="entry name" value="Protein kinase-like (PK-like)"/>
    <property type="match status" value="1"/>
</dbReference>
<feature type="non-terminal residue" evidence="2">
    <location>
        <position position="1"/>
    </location>
</feature>
<protein>
    <submittedName>
        <fullName evidence="2">Kinase-like domain-containing protein</fullName>
    </submittedName>
</protein>